<dbReference type="Gene3D" id="2.30.110.10">
    <property type="entry name" value="Electron Transport, Fmn-binding Protein, Chain A"/>
    <property type="match status" value="1"/>
</dbReference>
<reference evidence="3 4" key="1">
    <citation type="journal article" date="2019" name="Mol. Biol. Evol.">
        <title>Blast fungal genomes show frequent chromosomal changes, gene gains and losses, and effector gene turnover.</title>
        <authorList>
            <person name="Gomez Luciano L.B."/>
            <person name="Jason Tsai I."/>
            <person name="Chuma I."/>
            <person name="Tosa Y."/>
            <person name="Chen Y.H."/>
            <person name="Li J.Y."/>
            <person name="Li M.Y."/>
            <person name="Jade Lu M.Y."/>
            <person name="Nakayashiki H."/>
            <person name="Li W.H."/>
        </authorList>
    </citation>
    <scope>NUCLEOTIDE SEQUENCE [LARGE SCALE GENOMIC DNA]</scope>
    <source>
        <strain evidence="3">MZ5-1-6</strain>
    </source>
</reference>
<feature type="compositionally biased region" description="Polar residues" evidence="1">
    <location>
        <begin position="1"/>
        <end position="12"/>
    </location>
</feature>
<dbReference type="SUPFAM" id="SSF50475">
    <property type="entry name" value="FMN-binding split barrel"/>
    <property type="match status" value="1"/>
</dbReference>
<dbReference type="OMA" id="AKAWWDS"/>
<dbReference type="VEuPathDB" id="FungiDB:M_BR32_EuGene_00131441"/>
<evidence type="ECO:0000313" key="4">
    <source>
        <dbReference type="Proteomes" id="UP000294847"/>
    </source>
</evidence>
<feature type="compositionally biased region" description="Basic and acidic residues" evidence="1">
    <location>
        <begin position="13"/>
        <end position="23"/>
    </location>
</feature>
<feature type="region of interest" description="Disordered" evidence="1">
    <location>
        <begin position="1"/>
        <end position="26"/>
    </location>
</feature>
<name>A0A4P7N5K0_PYROR</name>
<evidence type="ECO:0000259" key="2">
    <source>
        <dbReference type="Pfam" id="PF16242"/>
    </source>
</evidence>
<dbReference type="PANTHER" id="PTHR34818:SF1">
    <property type="entry name" value="PROTEIN BLI-3"/>
    <property type="match status" value="1"/>
</dbReference>
<dbReference type="SMR" id="A0A4P7N5K0"/>
<organism evidence="3 4">
    <name type="scientific">Pyricularia oryzae</name>
    <name type="common">Rice blast fungus</name>
    <name type="synonym">Magnaporthe oryzae</name>
    <dbReference type="NCBI Taxonomy" id="318829"/>
    <lineage>
        <taxon>Eukaryota</taxon>
        <taxon>Fungi</taxon>
        <taxon>Dikarya</taxon>
        <taxon>Ascomycota</taxon>
        <taxon>Pezizomycotina</taxon>
        <taxon>Sordariomycetes</taxon>
        <taxon>Sordariomycetidae</taxon>
        <taxon>Magnaporthales</taxon>
        <taxon>Pyriculariaceae</taxon>
        <taxon>Pyricularia</taxon>
    </lineage>
</organism>
<dbReference type="AlphaFoldDB" id="A0A4P7N5K0"/>
<dbReference type="InterPro" id="IPR012349">
    <property type="entry name" value="Split_barrel_FMN-bd"/>
</dbReference>
<dbReference type="PANTHER" id="PTHR34818">
    <property type="entry name" value="PROTEIN BLI-3"/>
    <property type="match status" value="1"/>
</dbReference>
<proteinExistence type="predicted"/>
<sequence length="208" mass="22776">MSSNTFSNTNTGDKPEDPYKAKNLDTTSTTKEKIDDLAKFMDSCKFGMMTTRDSTTSYLHSRCMALAAKETGGIDLLFHTNTESGKTDELASDPHINISFINTSGEWASISGKASIETDRSLVKKHYSQDLKAWVGDLGDGKHDGSAEDPRIGIIRVKMHSAVYSVVNKNLLSRAADVAQGAITGKAPTIQKLREISEEEVLTWRKAN</sequence>
<gene>
    <name evidence="3" type="ORF">PoMZ_00136</name>
</gene>
<evidence type="ECO:0000313" key="3">
    <source>
        <dbReference type="EMBL" id="QBZ55240.1"/>
    </source>
</evidence>
<dbReference type="InterPro" id="IPR038725">
    <property type="entry name" value="YdaG_split_barrel_FMN-bd"/>
</dbReference>
<dbReference type="InterPro" id="IPR052917">
    <property type="entry name" value="Stress-Dev_Protein"/>
</dbReference>
<accession>A0A4P7N5K0</accession>
<feature type="domain" description="General stress protein FMN-binding split barrel" evidence="2">
    <location>
        <begin position="33"/>
        <end position="188"/>
    </location>
</feature>
<evidence type="ECO:0000256" key="1">
    <source>
        <dbReference type="SAM" id="MobiDB-lite"/>
    </source>
</evidence>
<dbReference type="Proteomes" id="UP000294847">
    <property type="component" value="Chromosome 2"/>
</dbReference>
<protein>
    <recommendedName>
        <fullName evidence="2">General stress protein FMN-binding split barrel domain-containing protein</fullName>
    </recommendedName>
</protein>
<dbReference type="EMBL" id="CP034205">
    <property type="protein sequence ID" value="QBZ55240.1"/>
    <property type="molecule type" value="Genomic_DNA"/>
</dbReference>
<dbReference type="Pfam" id="PF16242">
    <property type="entry name" value="Pyrid_ox_like"/>
    <property type="match status" value="1"/>
</dbReference>